<evidence type="ECO:0000313" key="1">
    <source>
        <dbReference type="EMBL" id="MED6226309.1"/>
    </source>
</evidence>
<sequence length="62" mass="6964">IGAAQEIYNLRAPYLSRAQRPRNCQKTYLGSSEPGIHPKNSDYEYLGYTEPEIAIPGPQSPR</sequence>
<keyword evidence="2" id="KW-1185">Reference proteome</keyword>
<proteinExistence type="predicted"/>
<gene>
    <name evidence="1" type="ORF">PIB30_102341</name>
</gene>
<reference evidence="1 2" key="1">
    <citation type="journal article" date="2023" name="Plants (Basel)">
        <title>Bridging the Gap: Combining Genomics and Transcriptomics Approaches to Understand Stylosanthes scabra, an Orphan Legume from the Brazilian Caatinga.</title>
        <authorList>
            <person name="Ferreira-Neto J.R.C."/>
            <person name="da Silva M.D."/>
            <person name="Binneck E."/>
            <person name="de Melo N.F."/>
            <person name="da Silva R.H."/>
            <person name="de Melo A.L.T.M."/>
            <person name="Pandolfi V."/>
            <person name="Bustamante F.O."/>
            <person name="Brasileiro-Vidal A.C."/>
            <person name="Benko-Iseppon A.M."/>
        </authorList>
    </citation>
    <scope>NUCLEOTIDE SEQUENCE [LARGE SCALE GENOMIC DNA]</scope>
    <source>
        <tissue evidence="1">Leaves</tissue>
    </source>
</reference>
<name>A0ABU6ZWD7_9FABA</name>
<dbReference type="EMBL" id="JASCZI010274999">
    <property type="protein sequence ID" value="MED6226309.1"/>
    <property type="molecule type" value="Genomic_DNA"/>
</dbReference>
<evidence type="ECO:0000313" key="2">
    <source>
        <dbReference type="Proteomes" id="UP001341840"/>
    </source>
</evidence>
<dbReference type="Proteomes" id="UP001341840">
    <property type="component" value="Unassembled WGS sequence"/>
</dbReference>
<accession>A0ABU6ZWD7</accession>
<organism evidence="1 2">
    <name type="scientific">Stylosanthes scabra</name>
    <dbReference type="NCBI Taxonomy" id="79078"/>
    <lineage>
        <taxon>Eukaryota</taxon>
        <taxon>Viridiplantae</taxon>
        <taxon>Streptophyta</taxon>
        <taxon>Embryophyta</taxon>
        <taxon>Tracheophyta</taxon>
        <taxon>Spermatophyta</taxon>
        <taxon>Magnoliopsida</taxon>
        <taxon>eudicotyledons</taxon>
        <taxon>Gunneridae</taxon>
        <taxon>Pentapetalae</taxon>
        <taxon>rosids</taxon>
        <taxon>fabids</taxon>
        <taxon>Fabales</taxon>
        <taxon>Fabaceae</taxon>
        <taxon>Papilionoideae</taxon>
        <taxon>50 kb inversion clade</taxon>
        <taxon>dalbergioids sensu lato</taxon>
        <taxon>Dalbergieae</taxon>
        <taxon>Pterocarpus clade</taxon>
        <taxon>Stylosanthes</taxon>
    </lineage>
</organism>
<feature type="non-terminal residue" evidence="1">
    <location>
        <position position="1"/>
    </location>
</feature>
<protein>
    <submittedName>
        <fullName evidence="1">Uncharacterized protein</fullName>
    </submittedName>
</protein>
<comment type="caution">
    <text evidence="1">The sequence shown here is derived from an EMBL/GenBank/DDBJ whole genome shotgun (WGS) entry which is preliminary data.</text>
</comment>